<proteinExistence type="predicted"/>
<organism evidence="1">
    <name type="scientific">marine metagenome</name>
    <dbReference type="NCBI Taxonomy" id="408172"/>
    <lineage>
        <taxon>unclassified sequences</taxon>
        <taxon>metagenomes</taxon>
        <taxon>ecological metagenomes</taxon>
    </lineage>
</organism>
<dbReference type="AlphaFoldDB" id="A0A382NFY7"/>
<reference evidence="1" key="1">
    <citation type="submission" date="2018-05" db="EMBL/GenBank/DDBJ databases">
        <authorList>
            <person name="Lanie J.A."/>
            <person name="Ng W.-L."/>
            <person name="Kazmierczak K.M."/>
            <person name="Andrzejewski T.M."/>
            <person name="Davidsen T.M."/>
            <person name="Wayne K.J."/>
            <person name="Tettelin H."/>
            <person name="Glass J.I."/>
            <person name="Rusch D."/>
            <person name="Podicherti R."/>
            <person name="Tsui H.-C.T."/>
            <person name="Winkler M.E."/>
        </authorList>
    </citation>
    <scope>NUCLEOTIDE SEQUENCE</scope>
</reference>
<evidence type="ECO:0000313" key="1">
    <source>
        <dbReference type="EMBL" id="SVC59225.1"/>
    </source>
</evidence>
<name>A0A382NFY7_9ZZZZ</name>
<protein>
    <submittedName>
        <fullName evidence="1">Uncharacterized protein</fullName>
    </submittedName>
</protein>
<dbReference type="EMBL" id="UINC01099733">
    <property type="protein sequence ID" value="SVC59225.1"/>
    <property type="molecule type" value="Genomic_DNA"/>
</dbReference>
<gene>
    <name evidence="1" type="ORF">METZ01_LOCUS312079</name>
</gene>
<feature type="non-terminal residue" evidence="1">
    <location>
        <position position="1"/>
    </location>
</feature>
<sequence length="94" mass="11025">GYPTHLLRVDSFKEIYENNLTPFHMWFVTAGSKKHYPLVTNIDEIKEISANHFWNKDEAIDLCKTLKRCKNQCYSCHKCDDLFETGNIESIVNL</sequence>
<accession>A0A382NFY7</accession>